<dbReference type="EMBL" id="JAMSKV010000002">
    <property type="protein sequence ID" value="MCQ8277451.1"/>
    <property type="molecule type" value="Genomic_DNA"/>
</dbReference>
<sequence>MRPLPATNGISPLSLCFSGTTTSSSTLECGFVFDVLSFASPLQDDAALLRRLRMPIAVKPGDTTRFLGFGQTLHLNRMRPCGWHLAVHRDPRDKPWTHLYKVVPEGRDAVLVLLQEALEGDCARTPERFSGWPLPVGARGCEAR</sequence>
<keyword evidence="2" id="KW-1185">Reference proteome</keyword>
<gene>
    <name evidence="1" type="ORF">NFI95_03165</name>
</gene>
<protein>
    <submittedName>
        <fullName evidence="1">Uncharacterized protein</fullName>
    </submittedName>
</protein>
<comment type="caution">
    <text evidence="1">The sequence shown here is derived from an EMBL/GenBank/DDBJ whole genome shotgun (WGS) entry which is preliminary data.</text>
</comment>
<dbReference type="RefSeq" id="WP_422862897.1">
    <property type="nucleotide sequence ID" value="NZ_JAMSKV010000002.1"/>
</dbReference>
<proteinExistence type="predicted"/>
<name>A0ABT1W3I9_9PROT</name>
<reference evidence="1 2" key="1">
    <citation type="submission" date="2022-06" db="EMBL/GenBank/DDBJ databases">
        <title>Endosaccharibacter gen. nov., sp. nov., endophytic bacteria isolated from sugarcane.</title>
        <authorList>
            <person name="Pitiwittayakul N."/>
            <person name="Yukphan P."/>
            <person name="Charoenyingcharoen P."/>
            <person name="Tanasupawat S."/>
        </authorList>
    </citation>
    <scope>NUCLEOTIDE SEQUENCE [LARGE SCALE GENOMIC DNA]</scope>
    <source>
        <strain evidence="1 2">KSS8</strain>
    </source>
</reference>
<accession>A0ABT1W3I9</accession>
<evidence type="ECO:0000313" key="1">
    <source>
        <dbReference type="EMBL" id="MCQ8277451.1"/>
    </source>
</evidence>
<evidence type="ECO:0000313" key="2">
    <source>
        <dbReference type="Proteomes" id="UP001524587"/>
    </source>
</evidence>
<dbReference type="Proteomes" id="UP001524587">
    <property type="component" value="Unassembled WGS sequence"/>
</dbReference>
<organism evidence="1 2">
    <name type="scientific">Endosaccharibacter trunci</name>
    <dbReference type="NCBI Taxonomy" id="2812733"/>
    <lineage>
        <taxon>Bacteria</taxon>
        <taxon>Pseudomonadati</taxon>
        <taxon>Pseudomonadota</taxon>
        <taxon>Alphaproteobacteria</taxon>
        <taxon>Acetobacterales</taxon>
        <taxon>Acetobacteraceae</taxon>
        <taxon>Endosaccharibacter</taxon>
    </lineage>
</organism>